<evidence type="ECO:0000256" key="1">
    <source>
        <dbReference type="SAM" id="MobiDB-lite"/>
    </source>
</evidence>
<reference evidence="2 3" key="1">
    <citation type="journal article" date="2019" name="Sci. Rep.">
        <title>Orb-weaving spider Araneus ventricosus genome elucidates the spidroin gene catalogue.</title>
        <authorList>
            <person name="Kono N."/>
            <person name="Nakamura H."/>
            <person name="Ohtoshi R."/>
            <person name="Moran D.A.P."/>
            <person name="Shinohara A."/>
            <person name="Yoshida Y."/>
            <person name="Fujiwara M."/>
            <person name="Mori M."/>
            <person name="Tomita M."/>
            <person name="Arakawa K."/>
        </authorList>
    </citation>
    <scope>NUCLEOTIDE SEQUENCE [LARGE SCALE GENOMIC DNA]</scope>
</reference>
<accession>A0A4Y2DUV2</accession>
<evidence type="ECO:0008006" key="4">
    <source>
        <dbReference type="Google" id="ProtNLM"/>
    </source>
</evidence>
<evidence type="ECO:0000313" key="2">
    <source>
        <dbReference type="EMBL" id="GBM20663.1"/>
    </source>
</evidence>
<feature type="region of interest" description="Disordered" evidence="1">
    <location>
        <begin position="210"/>
        <end position="235"/>
    </location>
</feature>
<dbReference type="OrthoDB" id="7422307at2759"/>
<dbReference type="EMBL" id="BGPR01000445">
    <property type="protein sequence ID" value="GBM20663.1"/>
    <property type="molecule type" value="Genomic_DNA"/>
</dbReference>
<dbReference type="AlphaFoldDB" id="A0A4Y2DUV2"/>
<comment type="caution">
    <text evidence="2">The sequence shown here is derived from an EMBL/GenBank/DDBJ whole genome shotgun (WGS) entry which is preliminary data.</text>
</comment>
<name>A0A4Y2DUV2_ARAVE</name>
<sequence length="248" mass="28450">MDLQVISNFKKLYTKALFERCFEGTEGINFTLREFWKYHVHIVTCLKSIENAWEGVTKRTLTSAWKKFWTKIVVEYDFEESETAPEEAVVNEIVSLAKFMELEVDKNDIHELVEDTTADYRRVCGVAVCFTGRICEGEFVRGAGEDSFIKPLSSVHALFIKENTLSTGADVPGREIIPIEQYLAVLEEVSKERQAENESDSLNLIGEVTEYRDRETNSETDLEDNPVHEEYSDSDSNTNVCIAHPFYF</sequence>
<gene>
    <name evidence="2" type="ORF">AVEN_230246_1</name>
</gene>
<organism evidence="2 3">
    <name type="scientific">Araneus ventricosus</name>
    <name type="common">Orbweaver spider</name>
    <name type="synonym">Epeira ventricosa</name>
    <dbReference type="NCBI Taxonomy" id="182803"/>
    <lineage>
        <taxon>Eukaryota</taxon>
        <taxon>Metazoa</taxon>
        <taxon>Ecdysozoa</taxon>
        <taxon>Arthropoda</taxon>
        <taxon>Chelicerata</taxon>
        <taxon>Arachnida</taxon>
        <taxon>Araneae</taxon>
        <taxon>Araneomorphae</taxon>
        <taxon>Entelegynae</taxon>
        <taxon>Araneoidea</taxon>
        <taxon>Araneidae</taxon>
        <taxon>Araneus</taxon>
    </lineage>
</organism>
<dbReference type="Proteomes" id="UP000499080">
    <property type="component" value="Unassembled WGS sequence"/>
</dbReference>
<proteinExistence type="predicted"/>
<protein>
    <recommendedName>
        <fullName evidence="4">DDE-1 domain-containing protein</fullName>
    </recommendedName>
</protein>
<evidence type="ECO:0000313" key="3">
    <source>
        <dbReference type="Proteomes" id="UP000499080"/>
    </source>
</evidence>
<keyword evidence="3" id="KW-1185">Reference proteome</keyword>